<evidence type="ECO:0000256" key="1">
    <source>
        <dbReference type="ARBA" id="ARBA00023004"/>
    </source>
</evidence>
<sequence length="228" mass="25112">ALTGKTPEYGFHLDENRKPKVLVEVEAELKGPEEFGALGKIAGEFLEGRVPLIRGIKKADTEDLKSLSASIVTYGGAPLFHIEGITPEEMEAPEEKIKVSRSDIDKAIRDLNDEIDDVDFIFLGCPHCSVEELEKISKLLKGKKVKKELWIGVARPVKKEADEKGISKIIEESGAKFACDTCHVVAPLKGRFKSIATNSAKGVFYGRGKNDFKTFFGSLEKCIEMAVK</sequence>
<accession>X0TR69</accession>
<feature type="non-terminal residue" evidence="4">
    <location>
        <position position="1"/>
    </location>
</feature>
<gene>
    <name evidence="4" type="ORF">S01H1_29498</name>
</gene>
<reference evidence="4" key="1">
    <citation type="journal article" date="2014" name="Front. Microbiol.">
        <title>High frequency of phylogenetically diverse reductive dehalogenase-homologous genes in deep subseafloor sedimentary metagenomes.</title>
        <authorList>
            <person name="Kawai M."/>
            <person name="Futagami T."/>
            <person name="Toyoda A."/>
            <person name="Takaki Y."/>
            <person name="Nishi S."/>
            <person name="Hori S."/>
            <person name="Arai W."/>
            <person name="Tsubouchi T."/>
            <person name="Morono Y."/>
            <person name="Uchiyama I."/>
            <person name="Ito T."/>
            <person name="Fujiyama A."/>
            <person name="Inagaki F."/>
            <person name="Takami H."/>
        </authorList>
    </citation>
    <scope>NUCLEOTIDE SEQUENCE</scope>
    <source>
        <strain evidence="4">Expedition CK06-06</strain>
    </source>
</reference>
<dbReference type="PANTHER" id="PTHR36577">
    <property type="entry name" value="DUF521 DOMAIN PROTEIN (AFU_ORTHOLOGUE AFUA_6G00490)"/>
    <property type="match status" value="1"/>
</dbReference>
<keyword evidence="1" id="KW-0408">Iron</keyword>
<dbReference type="InterPro" id="IPR007506">
    <property type="entry name" value="PMDh-L-like_dom"/>
</dbReference>
<dbReference type="GO" id="GO:0016829">
    <property type="term" value="F:lyase activity"/>
    <property type="evidence" value="ECO:0007669"/>
    <property type="project" value="UniProtKB-KW"/>
</dbReference>
<dbReference type="EMBL" id="BARS01018093">
    <property type="protein sequence ID" value="GAF90652.1"/>
    <property type="molecule type" value="Genomic_DNA"/>
</dbReference>
<dbReference type="AlphaFoldDB" id="X0TR69"/>
<evidence type="ECO:0000256" key="2">
    <source>
        <dbReference type="ARBA" id="ARBA00023239"/>
    </source>
</evidence>
<feature type="domain" description="Phosphomevalonate dehydratase large subunit-like" evidence="3">
    <location>
        <begin position="1"/>
        <end position="224"/>
    </location>
</feature>
<organism evidence="4">
    <name type="scientific">marine sediment metagenome</name>
    <dbReference type="NCBI Taxonomy" id="412755"/>
    <lineage>
        <taxon>unclassified sequences</taxon>
        <taxon>metagenomes</taxon>
        <taxon>ecological metagenomes</taxon>
    </lineage>
</organism>
<proteinExistence type="predicted"/>
<name>X0TR69_9ZZZZ</name>
<protein>
    <recommendedName>
        <fullName evidence="3">Phosphomevalonate dehydratase large subunit-like domain-containing protein</fullName>
    </recommendedName>
</protein>
<dbReference type="Pfam" id="PF04412">
    <property type="entry name" value="AcnX"/>
    <property type="match status" value="1"/>
</dbReference>
<evidence type="ECO:0000313" key="4">
    <source>
        <dbReference type="EMBL" id="GAF90652.1"/>
    </source>
</evidence>
<keyword evidence="2" id="KW-0456">Lyase</keyword>
<dbReference type="PANTHER" id="PTHR36577:SF3">
    <property type="entry name" value="DUF521 DOMAIN PROTEIN (AFU_ORTHOLOGUE AFUA_6G00490)"/>
    <property type="match status" value="1"/>
</dbReference>
<evidence type="ECO:0000259" key="3">
    <source>
        <dbReference type="Pfam" id="PF04412"/>
    </source>
</evidence>
<comment type="caution">
    <text evidence="4">The sequence shown here is derived from an EMBL/GenBank/DDBJ whole genome shotgun (WGS) entry which is preliminary data.</text>
</comment>